<protein>
    <submittedName>
        <fullName evidence="2">Uncharacterized protein</fullName>
    </submittedName>
</protein>
<reference evidence="2" key="1">
    <citation type="submission" date="2020-08" db="EMBL/GenBank/DDBJ databases">
        <title>Multicomponent nature underlies the extraordinary mechanical properties of spider dragline silk.</title>
        <authorList>
            <person name="Kono N."/>
            <person name="Nakamura H."/>
            <person name="Mori M."/>
            <person name="Yoshida Y."/>
            <person name="Ohtoshi R."/>
            <person name="Malay A.D."/>
            <person name="Moran D.A.P."/>
            <person name="Tomita M."/>
            <person name="Numata K."/>
            <person name="Arakawa K."/>
        </authorList>
    </citation>
    <scope>NUCLEOTIDE SEQUENCE</scope>
</reference>
<proteinExistence type="predicted"/>
<feature type="signal peptide" evidence="1">
    <location>
        <begin position="1"/>
        <end position="21"/>
    </location>
</feature>
<sequence length="83" mass="9103">MPSSSLDILTILLILSPTILGSFAMREKGDNCLVPGPDYMLDALKLPNQAPRGFGESLQRPGVVLMEHNASSVGRFWPFLFNL</sequence>
<keyword evidence="3" id="KW-1185">Reference proteome</keyword>
<comment type="caution">
    <text evidence="2">The sequence shown here is derived from an EMBL/GenBank/DDBJ whole genome shotgun (WGS) entry which is preliminary data.</text>
</comment>
<dbReference type="AlphaFoldDB" id="A0A8X6RST1"/>
<dbReference type="Proteomes" id="UP000887159">
    <property type="component" value="Unassembled WGS sequence"/>
</dbReference>
<keyword evidence="1" id="KW-0732">Signal</keyword>
<evidence type="ECO:0000313" key="3">
    <source>
        <dbReference type="Proteomes" id="UP000887159"/>
    </source>
</evidence>
<evidence type="ECO:0000256" key="1">
    <source>
        <dbReference type="SAM" id="SignalP"/>
    </source>
</evidence>
<organism evidence="2 3">
    <name type="scientific">Trichonephila clavipes</name>
    <name type="common">Golden silk orbweaver</name>
    <name type="synonym">Nephila clavipes</name>
    <dbReference type="NCBI Taxonomy" id="2585209"/>
    <lineage>
        <taxon>Eukaryota</taxon>
        <taxon>Metazoa</taxon>
        <taxon>Ecdysozoa</taxon>
        <taxon>Arthropoda</taxon>
        <taxon>Chelicerata</taxon>
        <taxon>Arachnida</taxon>
        <taxon>Araneae</taxon>
        <taxon>Araneomorphae</taxon>
        <taxon>Entelegynae</taxon>
        <taxon>Araneoidea</taxon>
        <taxon>Nephilidae</taxon>
        <taxon>Trichonephila</taxon>
    </lineage>
</organism>
<evidence type="ECO:0000313" key="2">
    <source>
        <dbReference type="EMBL" id="GFX98149.1"/>
    </source>
</evidence>
<accession>A0A8X6RST1</accession>
<dbReference type="EMBL" id="BMAU01021201">
    <property type="protein sequence ID" value="GFX98149.1"/>
    <property type="molecule type" value="Genomic_DNA"/>
</dbReference>
<feature type="chain" id="PRO_5036445640" evidence="1">
    <location>
        <begin position="22"/>
        <end position="83"/>
    </location>
</feature>
<name>A0A8X6RST1_TRICX</name>
<gene>
    <name evidence="2" type="ORF">TNCV_4907931</name>
</gene>